<protein>
    <submittedName>
        <fullName evidence="2">Uncharacterized protein</fullName>
    </submittedName>
</protein>
<organism evidence="2 3">
    <name type="scientific">Trichoderma asperellum (strain ATCC 204424 / CBS 433.97 / NBRC 101777)</name>
    <dbReference type="NCBI Taxonomy" id="1042311"/>
    <lineage>
        <taxon>Eukaryota</taxon>
        <taxon>Fungi</taxon>
        <taxon>Dikarya</taxon>
        <taxon>Ascomycota</taxon>
        <taxon>Pezizomycotina</taxon>
        <taxon>Sordariomycetes</taxon>
        <taxon>Hypocreomycetidae</taxon>
        <taxon>Hypocreales</taxon>
        <taxon>Hypocreaceae</taxon>
        <taxon>Trichoderma</taxon>
    </lineage>
</organism>
<proteinExistence type="predicted"/>
<accession>A0A2T3YU68</accession>
<dbReference type="OrthoDB" id="4887747at2759"/>
<evidence type="ECO:0000313" key="2">
    <source>
        <dbReference type="EMBL" id="PTB36105.1"/>
    </source>
</evidence>
<dbReference type="AlphaFoldDB" id="A0A2T3YU68"/>
<reference evidence="2 3" key="1">
    <citation type="submission" date="2016-07" db="EMBL/GenBank/DDBJ databases">
        <title>Multiple horizontal gene transfer events from other fungi enriched the ability of initially mycotrophic Trichoderma (Ascomycota) to feed on dead plant biomass.</title>
        <authorList>
            <consortium name="DOE Joint Genome Institute"/>
            <person name="Aerts A."/>
            <person name="Atanasova L."/>
            <person name="Chenthamara K."/>
            <person name="Zhang J."/>
            <person name="Grujic M."/>
            <person name="Henrissat B."/>
            <person name="Kuo A."/>
            <person name="Salamov A."/>
            <person name="Lipzen A."/>
            <person name="Labutti K."/>
            <person name="Barry K."/>
            <person name="Miao Y."/>
            <person name="Rahimi M.J."/>
            <person name="Shen Q."/>
            <person name="Grigoriev I.V."/>
            <person name="Kubicek C.P."/>
            <person name="Druzhinina I.S."/>
        </authorList>
    </citation>
    <scope>NUCLEOTIDE SEQUENCE [LARGE SCALE GENOMIC DNA]</scope>
    <source>
        <strain evidence="2 3">CBS 433.97</strain>
    </source>
</reference>
<name>A0A2T3YU68_TRIA4</name>
<evidence type="ECO:0000256" key="1">
    <source>
        <dbReference type="SAM" id="SignalP"/>
    </source>
</evidence>
<gene>
    <name evidence="2" type="ORF">M441DRAFT_73473</name>
</gene>
<sequence length="162" mass="18264">MRISQGPLTLAMLAGNVLAAPAQSINSEISHDDVSAKNVGDSVWFVPWRRGENMLMRPRMYPPRMLVAVFGSFPGAVMRREPNRLKTCLPKDIANKGLFNWRHYGDGRFQSVVWKDFDYRKLPGFNNQTEDGSSGSFRRVSSRLGDDQFGIYYVVAGHFSSS</sequence>
<feature type="signal peptide" evidence="1">
    <location>
        <begin position="1"/>
        <end position="19"/>
    </location>
</feature>
<keyword evidence="1" id="KW-0732">Signal</keyword>
<dbReference type="EMBL" id="KZ679271">
    <property type="protein sequence ID" value="PTB36105.1"/>
    <property type="molecule type" value="Genomic_DNA"/>
</dbReference>
<feature type="chain" id="PRO_5015449366" evidence="1">
    <location>
        <begin position="20"/>
        <end position="162"/>
    </location>
</feature>
<dbReference type="Proteomes" id="UP000240493">
    <property type="component" value="Unassembled WGS sequence"/>
</dbReference>
<evidence type="ECO:0000313" key="3">
    <source>
        <dbReference type="Proteomes" id="UP000240493"/>
    </source>
</evidence>
<keyword evidence="3" id="KW-1185">Reference proteome</keyword>